<organism evidence="2 3">
    <name type="scientific">Hypothenemus hampei</name>
    <name type="common">Coffee berry borer</name>
    <dbReference type="NCBI Taxonomy" id="57062"/>
    <lineage>
        <taxon>Eukaryota</taxon>
        <taxon>Metazoa</taxon>
        <taxon>Ecdysozoa</taxon>
        <taxon>Arthropoda</taxon>
        <taxon>Hexapoda</taxon>
        <taxon>Insecta</taxon>
        <taxon>Pterygota</taxon>
        <taxon>Neoptera</taxon>
        <taxon>Endopterygota</taxon>
        <taxon>Coleoptera</taxon>
        <taxon>Polyphaga</taxon>
        <taxon>Cucujiformia</taxon>
        <taxon>Curculionidae</taxon>
        <taxon>Scolytinae</taxon>
        <taxon>Hypothenemus</taxon>
    </lineage>
</organism>
<evidence type="ECO:0000313" key="3">
    <source>
        <dbReference type="Proteomes" id="UP001566132"/>
    </source>
</evidence>
<evidence type="ECO:0000313" key="2">
    <source>
        <dbReference type="EMBL" id="KAL1509977.1"/>
    </source>
</evidence>
<evidence type="ECO:0000259" key="1">
    <source>
        <dbReference type="Pfam" id="PF21789"/>
    </source>
</evidence>
<feature type="domain" description="Transposable element P transposase-like RNase H C-terminal" evidence="1">
    <location>
        <begin position="11"/>
        <end position="28"/>
    </location>
</feature>
<dbReference type="AlphaFoldDB" id="A0ABD1F4M2"/>
<dbReference type="InterPro" id="IPR048367">
    <property type="entry name" value="TNP-like_RNaseH_C"/>
</dbReference>
<gene>
    <name evidence="2" type="ORF">ABEB36_004639</name>
</gene>
<dbReference type="Pfam" id="PF21789">
    <property type="entry name" value="TNP-like_RNaseH_C"/>
    <property type="match status" value="1"/>
</dbReference>
<dbReference type="PANTHER" id="PTHR47577:SF2">
    <property type="entry name" value="THAP DOMAIN CONTAINING 9"/>
    <property type="match status" value="1"/>
</dbReference>
<name>A0ABD1F4M2_HYPHA</name>
<accession>A0ABD1F4M2</accession>
<protein>
    <recommendedName>
        <fullName evidence="1">Transposable element P transposase-like RNase H C-terminal domain-containing protein</fullName>
    </recommendedName>
</protein>
<sequence>MNKHFLCNKKSWGFNNNPNALQFKSAYKRLLIRHEIRELENGNAIYDGIDILHVSSKKTNFTCSLEHNLVASEFDHDYIKKLYDLSPFIEEITEYISGFVCRKIDKNLHCEECKLAIYGRQEIMPALSKLKSYNSYYKSPSKDRVTLGRTINIYLQRKI</sequence>
<proteinExistence type="predicted"/>
<dbReference type="EMBL" id="JBDJPC010000003">
    <property type="protein sequence ID" value="KAL1509977.1"/>
    <property type="molecule type" value="Genomic_DNA"/>
</dbReference>
<dbReference type="Proteomes" id="UP001566132">
    <property type="component" value="Unassembled WGS sequence"/>
</dbReference>
<keyword evidence="3" id="KW-1185">Reference proteome</keyword>
<comment type="caution">
    <text evidence="2">The sequence shown here is derived from an EMBL/GenBank/DDBJ whole genome shotgun (WGS) entry which is preliminary data.</text>
</comment>
<dbReference type="PANTHER" id="PTHR47577">
    <property type="entry name" value="THAP DOMAIN-CONTAINING PROTEIN 6"/>
    <property type="match status" value="1"/>
</dbReference>
<reference evidence="2 3" key="1">
    <citation type="submission" date="2024-05" db="EMBL/GenBank/DDBJ databases">
        <title>Genetic variation in Jamaican populations of the coffee berry borer (Hypothenemus hampei).</title>
        <authorList>
            <person name="Errbii M."/>
            <person name="Myrie A."/>
        </authorList>
    </citation>
    <scope>NUCLEOTIDE SEQUENCE [LARGE SCALE GENOMIC DNA]</scope>
    <source>
        <strain evidence="2">JA-Hopewell-2020-01-JO</strain>
        <tissue evidence="2">Whole body</tissue>
    </source>
</reference>